<reference evidence="3" key="1">
    <citation type="submission" date="2017-10" db="EMBL/GenBank/DDBJ databases">
        <title>Whole genome sequencing of various Bordetella species.</title>
        <authorList>
            <person name="Weigand M.R."/>
            <person name="Loparev V."/>
            <person name="Peng Y."/>
            <person name="Bowden K.E."/>
            <person name="Tondella M.L."/>
            <person name="Williams M.M."/>
        </authorList>
    </citation>
    <scope>NUCLEOTIDE SEQUENCE [LARGE SCALE GENOMIC DNA]</scope>
    <source>
        <strain evidence="3">H720</strain>
    </source>
</reference>
<dbReference type="PROSITE" id="PS51257">
    <property type="entry name" value="PROKAR_LIPOPROTEIN"/>
    <property type="match status" value="1"/>
</dbReference>
<dbReference type="RefSeq" id="WP_029578505.1">
    <property type="nucleotide sequence ID" value="NZ_CP012076.1"/>
</dbReference>
<feature type="chain" id="PRO_5042810259" description="Lipoprotein" evidence="1">
    <location>
        <begin position="19"/>
        <end position="68"/>
    </location>
</feature>
<dbReference type="Proteomes" id="UP000282741">
    <property type="component" value="Chromosome"/>
</dbReference>
<gene>
    <name evidence="2" type="ORF">CS347_11610</name>
</gene>
<evidence type="ECO:0000313" key="3">
    <source>
        <dbReference type="Proteomes" id="UP000282741"/>
    </source>
</evidence>
<evidence type="ECO:0008006" key="4">
    <source>
        <dbReference type="Google" id="ProtNLM"/>
    </source>
</evidence>
<organism evidence="2 3">
    <name type="scientific">Bordetella hinzii</name>
    <dbReference type="NCBI Taxonomy" id="103855"/>
    <lineage>
        <taxon>Bacteria</taxon>
        <taxon>Pseudomonadati</taxon>
        <taxon>Pseudomonadota</taxon>
        <taxon>Betaproteobacteria</taxon>
        <taxon>Burkholderiales</taxon>
        <taxon>Alcaligenaceae</taxon>
        <taxon>Bordetella</taxon>
    </lineage>
</organism>
<protein>
    <recommendedName>
        <fullName evidence="4">Lipoprotein</fullName>
    </recommendedName>
</protein>
<proteinExistence type="predicted"/>
<evidence type="ECO:0000256" key="1">
    <source>
        <dbReference type="SAM" id="SignalP"/>
    </source>
</evidence>
<accession>A0AAN1VG76</accession>
<dbReference type="EMBL" id="CP024172">
    <property type="protein sequence ID" value="AZW17365.1"/>
    <property type="molecule type" value="Genomic_DNA"/>
</dbReference>
<dbReference type="AlphaFoldDB" id="A0AAN1VG76"/>
<dbReference type="KEGG" id="bhz:ACR54_03934"/>
<dbReference type="GeneID" id="92995351"/>
<name>A0AAN1VG76_9BORD</name>
<sequence>MLRLSWPWLLTVLLSACAAGDTAGGIRIADAPRAVNRFFSEFDGMVDDANRAINHSLNPDASVQGARP</sequence>
<keyword evidence="1" id="KW-0732">Signal</keyword>
<feature type="signal peptide" evidence="1">
    <location>
        <begin position="1"/>
        <end position="18"/>
    </location>
</feature>
<evidence type="ECO:0000313" key="2">
    <source>
        <dbReference type="EMBL" id="AZW17365.1"/>
    </source>
</evidence>